<evidence type="ECO:0000313" key="2">
    <source>
        <dbReference type="EMBL" id="BCK84550.1"/>
    </source>
</evidence>
<dbReference type="Proteomes" id="UP000679848">
    <property type="component" value="Chromosome"/>
</dbReference>
<evidence type="ECO:0000259" key="1">
    <source>
        <dbReference type="Pfam" id="PF07561"/>
    </source>
</evidence>
<dbReference type="EMBL" id="AP023420">
    <property type="protein sequence ID" value="BCK84550.1"/>
    <property type="molecule type" value="Genomic_DNA"/>
</dbReference>
<dbReference type="KEGG" id="pfaa:MM59RIKEN_18690"/>
<accession>A0A810Q8N2</accession>
<feature type="domain" description="DUF1540" evidence="1">
    <location>
        <begin position="18"/>
        <end position="60"/>
    </location>
</feature>
<gene>
    <name evidence="2" type="ORF">MM59RIKEN_18690</name>
</gene>
<protein>
    <recommendedName>
        <fullName evidence="1">DUF1540 domain-containing protein</fullName>
    </recommendedName>
</protein>
<reference evidence="2" key="1">
    <citation type="submission" date="2020-09" db="EMBL/GenBank/DDBJ databases">
        <title>New species isolated from human feces.</title>
        <authorList>
            <person name="Kitahara M."/>
            <person name="Shigeno Y."/>
            <person name="Shime M."/>
            <person name="Matsumoto Y."/>
            <person name="Nakamura S."/>
            <person name="Motooka D."/>
            <person name="Fukuoka S."/>
            <person name="Nishikawa H."/>
            <person name="Benno Y."/>
        </authorList>
    </citation>
    <scope>NUCLEOTIDE SEQUENCE</scope>
    <source>
        <strain evidence="2">MM59</strain>
    </source>
</reference>
<keyword evidence="3" id="KW-1185">Reference proteome</keyword>
<dbReference type="RefSeq" id="WP_187031564.1">
    <property type="nucleotide sequence ID" value="NZ_AP023420.1"/>
</dbReference>
<dbReference type="AlphaFoldDB" id="A0A810Q8N2"/>
<name>A0A810Q8N2_9FIRM</name>
<dbReference type="InterPro" id="IPR011437">
    <property type="entry name" value="DUF1540"/>
</dbReference>
<dbReference type="Pfam" id="PF07561">
    <property type="entry name" value="DUF1540"/>
    <property type="match status" value="1"/>
</dbReference>
<organism evidence="2 3">
    <name type="scientific">Pusillibacter faecalis</name>
    <dbReference type="NCBI Taxonomy" id="2714358"/>
    <lineage>
        <taxon>Bacteria</taxon>
        <taxon>Bacillati</taxon>
        <taxon>Bacillota</taxon>
        <taxon>Clostridia</taxon>
        <taxon>Eubacteriales</taxon>
        <taxon>Oscillospiraceae</taxon>
        <taxon>Pusillibacter</taxon>
    </lineage>
</organism>
<evidence type="ECO:0000313" key="3">
    <source>
        <dbReference type="Proteomes" id="UP000679848"/>
    </source>
</evidence>
<proteinExistence type="predicted"/>
<sequence>MSNACTNSGCDCTPNQSIKCTVNNCAHHCQNQDYCGLTSITVGTHEANPTMVECTDCQSFKLK</sequence>